<proteinExistence type="predicted"/>
<dbReference type="RefSeq" id="WP_280756867.1">
    <property type="nucleotide sequence ID" value="NZ_JARXXW010000007.1"/>
</dbReference>
<comment type="caution">
    <text evidence="1">The sequence shown here is derived from an EMBL/GenBank/DDBJ whole genome shotgun (WGS) entry which is preliminary data.</text>
</comment>
<gene>
    <name evidence="1" type="ORF">M2127_001695</name>
</gene>
<accession>A0AA43M9B2</accession>
<reference evidence="1" key="1">
    <citation type="submission" date="2023-04" db="EMBL/GenBank/DDBJ databases">
        <title>Genome Encyclopedia of Bacteria and Archaea VI: Functional Genomics of Type Strains.</title>
        <authorList>
            <person name="Whitman W."/>
        </authorList>
    </citation>
    <scope>NUCLEOTIDE SEQUENCE</scope>
    <source>
        <strain evidence="1">Enz.4-51</strain>
    </source>
</reference>
<dbReference type="EMBL" id="JARXYA010000008">
    <property type="protein sequence ID" value="MDH6504375.1"/>
    <property type="molecule type" value="Genomic_DNA"/>
</dbReference>
<keyword evidence="2" id="KW-1185">Reference proteome</keyword>
<organism evidence="1 2">
    <name type="scientific">Polynucleobacter sphagniphilus</name>
    <dbReference type="NCBI Taxonomy" id="1743169"/>
    <lineage>
        <taxon>Bacteria</taxon>
        <taxon>Pseudomonadati</taxon>
        <taxon>Pseudomonadota</taxon>
        <taxon>Betaproteobacteria</taxon>
        <taxon>Burkholderiales</taxon>
        <taxon>Burkholderiaceae</taxon>
        <taxon>Polynucleobacter</taxon>
    </lineage>
</organism>
<dbReference type="Proteomes" id="UP001161160">
    <property type="component" value="Unassembled WGS sequence"/>
</dbReference>
<name>A0AA43M9B2_9BURK</name>
<evidence type="ECO:0000313" key="1">
    <source>
        <dbReference type="EMBL" id="MDH6504375.1"/>
    </source>
</evidence>
<protein>
    <submittedName>
        <fullName evidence="1">Uncharacterized protein</fullName>
    </submittedName>
</protein>
<dbReference type="AlphaFoldDB" id="A0AA43M9B2"/>
<evidence type="ECO:0000313" key="2">
    <source>
        <dbReference type="Proteomes" id="UP001161160"/>
    </source>
</evidence>
<sequence length="391" mass="45622">MTPRTLTRQEMYDLAWSKPMTQLAAEFELSDVGLRKICKAAKVPTPGLGYWAKLANGKKVIKTELPTLYPFQSQFLHIGGGSRSRYGYFDEPEKTDDELAQMELPPPPKFDETIDEVRLKIEALVPLIPIPKSISKPHPITERLLGYDADIAKEKYCFYKPRYQHPAGLRLLSALNSFFTYFEKLGFRVKVHGPRTQSMSVDMDGSYHYFRFVCFDDGNHFYRRKSSPGKAYGFSWTSDQDRMSENKDYREYVDITPEILRDLAIELLMDIEESKRGNIEWLYQRQVDKKNEAIANIAERKAKATLRRKQEADRIIENRLRLMSQALKDIRRAEKIQELIDALDKKVKTASKEIPGYSKWRAWAIHQVNSTDPRNMSIKRVGRWVERFHLK</sequence>